<evidence type="ECO:0000313" key="1">
    <source>
        <dbReference type="EMBL" id="MBS2212144.1"/>
    </source>
</evidence>
<comment type="caution">
    <text evidence="1">The sequence shown here is derived from an EMBL/GenBank/DDBJ whole genome shotgun (WGS) entry which is preliminary data.</text>
</comment>
<protein>
    <submittedName>
        <fullName evidence="1">Uncharacterized protein</fullName>
    </submittedName>
</protein>
<name>A0ABS5KAU2_9BACT</name>
<sequence>MKRVLVEILAALLSCLKDGQNVTVYVGKANQFVFHNTMAKSEILEQARKIKHRQEVISELKVYTPDN</sequence>
<dbReference type="Proteomes" id="UP000721861">
    <property type="component" value="Unassembled WGS sequence"/>
</dbReference>
<dbReference type="EMBL" id="JAGUCN010000013">
    <property type="protein sequence ID" value="MBS2212144.1"/>
    <property type="molecule type" value="Genomic_DNA"/>
</dbReference>
<accession>A0ABS5KAU2</accession>
<organism evidence="1 2">
    <name type="scientific">Carboxylicivirga mesophila</name>
    <dbReference type="NCBI Taxonomy" id="1166478"/>
    <lineage>
        <taxon>Bacteria</taxon>
        <taxon>Pseudomonadati</taxon>
        <taxon>Bacteroidota</taxon>
        <taxon>Bacteroidia</taxon>
        <taxon>Marinilabiliales</taxon>
        <taxon>Marinilabiliaceae</taxon>
        <taxon>Carboxylicivirga</taxon>
    </lineage>
</organism>
<evidence type="ECO:0000313" key="2">
    <source>
        <dbReference type="Proteomes" id="UP000721861"/>
    </source>
</evidence>
<reference evidence="1 2" key="1">
    <citation type="journal article" date="2014" name="Int. J. Syst. Evol. Microbiol.">
        <title>Carboxylicivirga gen. nov. in the family Marinilabiliaceae with two novel species, Carboxylicivirga mesophila sp. nov. and Carboxylicivirga taeanensis sp. nov., and reclassification of Cytophaga fermentans as Saccharicrinis fermentans gen. nov., comb. nov.</title>
        <authorList>
            <person name="Yang S.H."/>
            <person name="Seo H.S."/>
            <person name="Woo J.H."/>
            <person name="Oh H.M."/>
            <person name="Jang H."/>
            <person name="Lee J.H."/>
            <person name="Kim S.J."/>
            <person name="Kwon K.K."/>
        </authorList>
    </citation>
    <scope>NUCLEOTIDE SEQUENCE [LARGE SCALE GENOMIC DNA]</scope>
    <source>
        <strain evidence="1 2">JCM 18290</strain>
    </source>
</reference>
<dbReference type="RefSeq" id="WP_212228628.1">
    <property type="nucleotide sequence ID" value="NZ_JAGUCN010000013.1"/>
</dbReference>
<keyword evidence="2" id="KW-1185">Reference proteome</keyword>
<gene>
    <name evidence="1" type="ORF">KEM09_12060</name>
</gene>
<proteinExistence type="predicted"/>